<organism evidence="3 4">
    <name type="scientific">Enterococcus florum</name>
    <dbReference type="NCBI Taxonomy" id="2480627"/>
    <lineage>
        <taxon>Bacteria</taxon>
        <taxon>Bacillati</taxon>
        <taxon>Bacillota</taxon>
        <taxon>Bacilli</taxon>
        <taxon>Lactobacillales</taxon>
        <taxon>Enterococcaceae</taxon>
        <taxon>Enterococcus</taxon>
    </lineage>
</organism>
<sequence length="135" mass="15822">MIRSVHIGRRIQLNLLSYSIALSHLDKERILKDMPKIKRKTHEVEKAIEEDIEIQGNRFRLYFQNRFSLISLIVDLLTGIFYIIGSIASLTPIPDVIGTYFYLAGAVFLTIRPVLRILKNIFIYDEMKIEKKKNR</sequence>
<evidence type="ECO:0000256" key="1">
    <source>
        <dbReference type="SAM" id="Phobius"/>
    </source>
</evidence>
<protein>
    <recommendedName>
        <fullName evidence="2">YrhK domain-containing protein</fullName>
    </recommendedName>
</protein>
<reference evidence="4" key="1">
    <citation type="submission" date="2019-02" db="EMBL/GenBank/DDBJ databases">
        <title>Draft genome sequence of Enterococcus sp. Gos25-1.</title>
        <authorList>
            <person name="Tanaka N."/>
            <person name="Shiwa Y."/>
            <person name="Fujita N."/>
        </authorList>
    </citation>
    <scope>NUCLEOTIDE SEQUENCE [LARGE SCALE GENOMIC DNA]</scope>
    <source>
        <strain evidence="4">Gos25-1</strain>
    </source>
</reference>
<feature type="domain" description="YrhK" evidence="2">
    <location>
        <begin position="65"/>
        <end position="121"/>
    </location>
</feature>
<dbReference type="AlphaFoldDB" id="A0A4P5PEY1"/>
<evidence type="ECO:0000313" key="3">
    <source>
        <dbReference type="EMBL" id="GCF94758.1"/>
    </source>
</evidence>
<name>A0A4P5PEY1_9ENTE</name>
<evidence type="ECO:0000259" key="2">
    <source>
        <dbReference type="Pfam" id="PF14145"/>
    </source>
</evidence>
<keyword evidence="1" id="KW-0472">Membrane</keyword>
<gene>
    <name evidence="3" type="ORF">NRIC_26490</name>
</gene>
<feature type="transmembrane region" description="Helical" evidence="1">
    <location>
        <begin position="67"/>
        <end position="88"/>
    </location>
</feature>
<dbReference type="EMBL" id="BJCC01000022">
    <property type="protein sequence ID" value="GCF94758.1"/>
    <property type="molecule type" value="Genomic_DNA"/>
</dbReference>
<keyword evidence="4" id="KW-1185">Reference proteome</keyword>
<comment type="caution">
    <text evidence="3">The sequence shown here is derived from an EMBL/GenBank/DDBJ whole genome shotgun (WGS) entry which is preliminary data.</text>
</comment>
<accession>A0A4P5PEY1</accession>
<proteinExistence type="predicted"/>
<dbReference type="Pfam" id="PF14145">
    <property type="entry name" value="YrhK"/>
    <property type="match status" value="1"/>
</dbReference>
<keyword evidence="1" id="KW-1133">Transmembrane helix</keyword>
<feature type="transmembrane region" description="Helical" evidence="1">
    <location>
        <begin position="100"/>
        <end position="118"/>
    </location>
</feature>
<evidence type="ECO:0000313" key="4">
    <source>
        <dbReference type="Proteomes" id="UP000290567"/>
    </source>
</evidence>
<dbReference type="InterPro" id="IPR025424">
    <property type="entry name" value="YrhK_domain"/>
</dbReference>
<keyword evidence="1" id="KW-0812">Transmembrane</keyword>
<dbReference type="Proteomes" id="UP000290567">
    <property type="component" value="Unassembled WGS sequence"/>
</dbReference>